<dbReference type="CDD" id="cd05121">
    <property type="entry name" value="ABC1_ADCK3-like"/>
    <property type="match status" value="1"/>
</dbReference>
<sequence>MAVARGQACEIELVCARNGDPKSAVLNHLVHRCITCMQQPEQQCTHMFVEASPISVNGTRCYFLQHALQGVFGFTRLTQNDSSAGAWKALVAGGAPPHNMESHRGECPAAATAVPRKPSRAHEKEECPAAPRKPACPPKISHATHGVAPSDVRTYLVSADAMDLRMRWWRVATDARCWGSAGVQRWSKEASISATAEYGAMQAHLLYAAAEHAVLARCTTPQHRCERLCHRIEQLGPAAIKLGQLMATTPGLVTDPVLQAQLSSRLHDKVRPQPFSKLMQPQSMAELSSMLPAAAVIASEPIGSASIAQVHVAELPGGARTAIKVVRPRAGHLIRSSFAAIRATLQLVHRWLPSGSDADAMHHTQLLLSDACCMLEAEVDMATEFSNMQQCHDNAANGSLVYVPKPLGHGLNGRVLLMEYVHSQPLALACKAHDKAQRAGLARAIASWWLEGVLRHRVVHGDPHIGNWGMTATGQLVLYDYGNVVHLAAPELRSVLRLLEALLAVLTKFPGQAHFKREAEAAGKQCGVHILDWDTFEGDVAGIVRYLTAPGSVQLSKGGFRDRSRVPARLSGPALRLVRSLLLVDGVCRTLDDQFAWKV</sequence>
<dbReference type="SUPFAM" id="SSF56112">
    <property type="entry name" value="Protein kinase-like (PK-like)"/>
    <property type="match status" value="1"/>
</dbReference>
<name>A0ABY8TPT8_TETOB</name>
<accession>A0ABY8TPT8</accession>
<evidence type="ECO:0000259" key="3">
    <source>
        <dbReference type="Pfam" id="PF03109"/>
    </source>
</evidence>
<keyword evidence="5" id="KW-1185">Reference proteome</keyword>
<comment type="similarity">
    <text evidence="1">Belongs to the protein kinase superfamily. ADCK protein kinase family.</text>
</comment>
<evidence type="ECO:0000313" key="5">
    <source>
        <dbReference type="Proteomes" id="UP001244341"/>
    </source>
</evidence>
<dbReference type="Pfam" id="PF03109">
    <property type="entry name" value="ABC1"/>
    <property type="match status" value="1"/>
</dbReference>
<proteinExistence type="inferred from homology"/>
<feature type="domain" description="ABC1 atypical kinase-like" evidence="3">
    <location>
        <begin position="295"/>
        <end position="503"/>
    </location>
</feature>
<evidence type="ECO:0000256" key="1">
    <source>
        <dbReference type="ARBA" id="ARBA00009670"/>
    </source>
</evidence>
<protein>
    <recommendedName>
        <fullName evidence="3">ABC1 atypical kinase-like domain-containing protein</fullName>
    </recommendedName>
</protein>
<dbReference type="Proteomes" id="UP001244341">
    <property type="component" value="Chromosome 2b"/>
</dbReference>
<reference evidence="4 5" key="1">
    <citation type="submission" date="2023-05" db="EMBL/GenBank/DDBJ databases">
        <title>A 100% complete, gapless, phased diploid assembly of the Scenedesmus obliquus UTEX 3031 genome.</title>
        <authorList>
            <person name="Biondi T.C."/>
            <person name="Hanschen E.R."/>
            <person name="Kwon T."/>
            <person name="Eng W."/>
            <person name="Kruse C.P.S."/>
            <person name="Koehler S.I."/>
            <person name="Kunde Y."/>
            <person name="Gleasner C.D."/>
            <person name="You Mak K.T."/>
            <person name="Polle J."/>
            <person name="Hovde B.T."/>
            <person name="Starkenburg S.R."/>
        </authorList>
    </citation>
    <scope>NUCLEOTIDE SEQUENCE [LARGE SCALE GENOMIC DNA]</scope>
    <source>
        <strain evidence="4 5">DOE0152z</strain>
    </source>
</reference>
<dbReference type="InterPro" id="IPR011009">
    <property type="entry name" value="Kinase-like_dom_sf"/>
</dbReference>
<dbReference type="InterPro" id="IPR050154">
    <property type="entry name" value="UbiB_kinase"/>
</dbReference>
<gene>
    <name evidence="4" type="ORF">OEZ85_011060</name>
</gene>
<evidence type="ECO:0000313" key="4">
    <source>
        <dbReference type="EMBL" id="WIA10894.1"/>
    </source>
</evidence>
<organism evidence="4 5">
    <name type="scientific">Tetradesmus obliquus</name>
    <name type="common">Green alga</name>
    <name type="synonym">Acutodesmus obliquus</name>
    <dbReference type="NCBI Taxonomy" id="3088"/>
    <lineage>
        <taxon>Eukaryota</taxon>
        <taxon>Viridiplantae</taxon>
        <taxon>Chlorophyta</taxon>
        <taxon>core chlorophytes</taxon>
        <taxon>Chlorophyceae</taxon>
        <taxon>CS clade</taxon>
        <taxon>Sphaeropleales</taxon>
        <taxon>Scenedesmaceae</taxon>
        <taxon>Tetradesmus</taxon>
    </lineage>
</organism>
<evidence type="ECO:0000256" key="2">
    <source>
        <dbReference type="SAM" id="MobiDB-lite"/>
    </source>
</evidence>
<feature type="region of interest" description="Disordered" evidence="2">
    <location>
        <begin position="113"/>
        <end position="135"/>
    </location>
</feature>
<dbReference type="EMBL" id="CP126209">
    <property type="protein sequence ID" value="WIA10894.1"/>
    <property type="molecule type" value="Genomic_DNA"/>
</dbReference>
<dbReference type="PANTHER" id="PTHR10566:SF113">
    <property type="entry name" value="PROTEIN ACTIVITY OF BC1 COMPLEX KINASE 7, CHLOROPLASTIC"/>
    <property type="match status" value="1"/>
</dbReference>
<dbReference type="PANTHER" id="PTHR10566">
    <property type="entry name" value="CHAPERONE-ACTIVITY OF BC1 COMPLEX CABC1 -RELATED"/>
    <property type="match status" value="1"/>
</dbReference>
<dbReference type="InterPro" id="IPR004147">
    <property type="entry name" value="ABC1_dom"/>
</dbReference>